<dbReference type="Pfam" id="PF20163">
    <property type="entry name" value="DUF6536"/>
    <property type="match status" value="1"/>
</dbReference>
<dbReference type="Proteomes" id="UP000465221">
    <property type="component" value="Unassembled WGS sequence"/>
</dbReference>
<feature type="transmembrane region" description="Helical" evidence="1">
    <location>
        <begin position="515"/>
        <end position="536"/>
    </location>
</feature>
<accession>A0A8H3NL76</accession>
<keyword evidence="1" id="KW-0472">Membrane</keyword>
<feature type="transmembrane region" description="Helical" evidence="1">
    <location>
        <begin position="82"/>
        <end position="102"/>
    </location>
</feature>
<gene>
    <name evidence="3" type="ORF">IFM46972_04122</name>
</gene>
<evidence type="ECO:0000313" key="4">
    <source>
        <dbReference type="Proteomes" id="UP000465221"/>
    </source>
</evidence>
<evidence type="ECO:0000259" key="2">
    <source>
        <dbReference type="Pfam" id="PF20163"/>
    </source>
</evidence>
<protein>
    <recommendedName>
        <fullName evidence="2">DUF6536 domain-containing protein</fullName>
    </recommendedName>
</protein>
<proteinExistence type="predicted"/>
<keyword evidence="1" id="KW-0812">Transmembrane</keyword>
<keyword evidence="1" id="KW-1133">Transmembrane helix</keyword>
<dbReference type="InterPro" id="IPR046623">
    <property type="entry name" value="DUF6536"/>
</dbReference>
<dbReference type="EMBL" id="BLKC01000022">
    <property type="protein sequence ID" value="GFF34107.1"/>
    <property type="molecule type" value="Genomic_DNA"/>
</dbReference>
<evidence type="ECO:0000313" key="3">
    <source>
        <dbReference type="EMBL" id="GFF34107.1"/>
    </source>
</evidence>
<dbReference type="PANTHER" id="PTHR35395">
    <property type="entry name" value="DUF6536 DOMAIN-CONTAINING PROTEIN"/>
    <property type="match status" value="1"/>
</dbReference>
<sequence>MQAVEIPLMSRDKFDEEIEDASRSQRKFRSQVLQAWRFTVASGALAGTLVLLVNLITLALMYRRFSVVDYAITFFTGSCQTTHTVTIISHIIINVLSTVLLASSNFSMQCLGSPTRREVDSAHSRHRWLSIGTPTVRNLFSISKSKTLLWLVLGASSFPLHMLWNSTVFETKSTNDYLAVTVTEDFLQGSQWTIPSKSHNVNEAYADADAKAAQYHNIIQNLQQEAIASKSGNSSSSLEFLDAEECLRAYDQDKVSDRQHVLLVVDNNAVNTPTNSSVLAIYYNVFFTTGAPLFLWMCNSSTSNIDVANGREWSCASDLLKYGVNNWIPGGAGTNGAVLGSQRDAPVRYCYSQRTAEQCKANIVPSFLIVVIICNAIKIASFLYTLRITKKDQPLCTTGDAIQSFLKHPDPYTQGRCLVAKYDYEKLASEEWTTRAPNVGDLWAGGRWRWGKAVNWWQWTVCMLCVCSVIIFAGIYLPPFNMPNFITVSQSAIAALGIGQPHSTLAATKTGVSNLLTGFVCANSPQLIISYIYLALNNMMTTMLAMAEWCSYTVGPTSQPKALRVSSPVPDTEQKSTYTLSVPLKWGIPTTICITVLHWLISEMVFLARIDVYDVNSNGSGTPTSVTDIFYSPLAMIIAVSLGSAMVAILVVIGIFKKYPDSMPLSGCCSASIAAACQPSRVHGNEIGNQEFPEDLVYKKLQWGVVESPEENMPLGIGHATFAAEDKYLAAIAGNLELKLQSRLVDDHACMRTLIQP</sequence>
<feature type="transmembrane region" description="Helical" evidence="1">
    <location>
        <begin position="456"/>
        <end position="477"/>
    </location>
</feature>
<comment type="caution">
    <text evidence="3">The sequence shown here is derived from an EMBL/GenBank/DDBJ whole genome shotgun (WGS) entry which is preliminary data.</text>
</comment>
<feature type="transmembrane region" description="Helical" evidence="1">
    <location>
        <begin position="586"/>
        <end position="610"/>
    </location>
</feature>
<feature type="transmembrane region" description="Helical" evidence="1">
    <location>
        <begin position="35"/>
        <end position="62"/>
    </location>
</feature>
<evidence type="ECO:0000256" key="1">
    <source>
        <dbReference type="SAM" id="Phobius"/>
    </source>
</evidence>
<name>A0A8H3NL76_9EURO</name>
<feature type="transmembrane region" description="Helical" evidence="1">
    <location>
        <begin position="363"/>
        <end position="384"/>
    </location>
</feature>
<feature type="domain" description="DUF6536" evidence="2">
    <location>
        <begin position="36"/>
        <end position="187"/>
    </location>
</feature>
<organism evidence="3 4">
    <name type="scientific">Aspergillus udagawae</name>
    <dbReference type="NCBI Taxonomy" id="91492"/>
    <lineage>
        <taxon>Eukaryota</taxon>
        <taxon>Fungi</taxon>
        <taxon>Dikarya</taxon>
        <taxon>Ascomycota</taxon>
        <taxon>Pezizomycotina</taxon>
        <taxon>Eurotiomycetes</taxon>
        <taxon>Eurotiomycetidae</taxon>
        <taxon>Eurotiales</taxon>
        <taxon>Aspergillaceae</taxon>
        <taxon>Aspergillus</taxon>
        <taxon>Aspergillus subgen. Fumigati</taxon>
    </lineage>
</organism>
<dbReference type="PANTHER" id="PTHR35395:SF1">
    <property type="entry name" value="DUF6536 DOMAIN-CONTAINING PROTEIN"/>
    <property type="match status" value="1"/>
</dbReference>
<dbReference type="AlphaFoldDB" id="A0A8H3NL76"/>
<reference evidence="3 4" key="1">
    <citation type="submission" date="2020-01" db="EMBL/GenBank/DDBJ databases">
        <title>Draft genome sequence of Aspergillus udagawae IFM 46972.</title>
        <authorList>
            <person name="Takahashi H."/>
            <person name="Yaguchi T."/>
        </authorList>
    </citation>
    <scope>NUCLEOTIDE SEQUENCE [LARGE SCALE GENOMIC DNA]</scope>
    <source>
        <strain evidence="3 4">IFM 46972</strain>
    </source>
</reference>
<feature type="transmembrane region" description="Helical" evidence="1">
    <location>
        <begin position="630"/>
        <end position="656"/>
    </location>
</feature>